<dbReference type="Proteomes" id="UP000678513">
    <property type="component" value="Chromosome"/>
</dbReference>
<name>A0ABX7Y3C1_9ACTN</name>
<evidence type="ECO:0000256" key="1">
    <source>
        <dbReference type="SAM" id="MobiDB-lite"/>
    </source>
</evidence>
<accession>A0ABX7Y3C1</accession>
<reference evidence="2 3" key="1">
    <citation type="submission" date="2021-03" db="EMBL/GenBank/DDBJ databases">
        <title>Human Oral Microbial Genomes.</title>
        <authorList>
            <person name="Johnston C.D."/>
            <person name="Chen T."/>
            <person name="Dewhirst F.E."/>
        </authorList>
    </citation>
    <scope>NUCLEOTIDE SEQUENCE [LARGE SCALE GENOMIC DNA]</scope>
    <source>
        <strain evidence="2 3">DSMZ 100122</strain>
    </source>
</reference>
<organism evidence="2 3">
    <name type="scientific">Arachnia rubra</name>
    <dbReference type="NCBI Taxonomy" id="1547448"/>
    <lineage>
        <taxon>Bacteria</taxon>
        <taxon>Bacillati</taxon>
        <taxon>Actinomycetota</taxon>
        <taxon>Actinomycetes</taxon>
        <taxon>Propionibacteriales</taxon>
        <taxon>Propionibacteriaceae</taxon>
        <taxon>Arachnia</taxon>
    </lineage>
</organism>
<feature type="compositionally biased region" description="Polar residues" evidence="1">
    <location>
        <begin position="35"/>
        <end position="48"/>
    </location>
</feature>
<evidence type="ECO:0008006" key="4">
    <source>
        <dbReference type="Google" id="ProtNLM"/>
    </source>
</evidence>
<dbReference type="RefSeq" id="WP_212321803.1">
    <property type="nucleotide sequence ID" value="NZ_AP024463.1"/>
</dbReference>
<evidence type="ECO:0000313" key="2">
    <source>
        <dbReference type="EMBL" id="QUC07384.1"/>
    </source>
</evidence>
<dbReference type="PROSITE" id="PS51257">
    <property type="entry name" value="PROKAR_LIPOPROTEIN"/>
    <property type="match status" value="1"/>
</dbReference>
<keyword evidence="3" id="KW-1185">Reference proteome</keyword>
<proteinExistence type="predicted"/>
<protein>
    <recommendedName>
        <fullName evidence="4">Lipoprotein</fullName>
    </recommendedName>
</protein>
<dbReference type="EMBL" id="CP072384">
    <property type="protein sequence ID" value="QUC07384.1"/>
    <property type="molecule type" value="Genomic_DNA"/>
</dbReference>
<feature type="region of interest" description="Disordered" evidence="1">
    <location>
        <begin position="23"/>
        <end position="48"/>
    </location>
</feature>
<sequence length="152" mass="15751">MLKPLSGVAGMVVIMSLAACTSGTKAEPEDPGSGATPSSGISQLVSPAPASTSSSYVVVSEPPTEQMDAIRADLEARGVAGSELTLVEARKITWNNGALGCPQPGAQYTQALVDGWWILVKVGDTTYDYRFGDSSSPMLCENGGTFEFIADS</sequence>
<gene>
    <name evidence="2" type="ORF">J5A65_10615</name>
</gene>
<evidence type="ECO:0000313" key="3">
    <source>
        <dbReference type="Proteomes" id="UP000678513"/>
    </source>
</evidence>